<organism evidence="8 9">
    <name type="scientific">Corchorus capsularis</name>
    <name type="common">Jute</name>
    <dbReference type="NCBI Taxonomy" id="210143"/>
    <lineage>
        <taxon>Eukaryota</taxon>
        <taxon>Viridiplantae</taxon>
        <taxon>Streptophyta</taxon>
        <taxon>Embryophyta</taxon>
        <taxon>Tracheophyta</taxon>
        <taxon>Spermatophyta</taxon>
        <taxon>Magnoliopsida</taxon>
        <taxon>eudicotyledons</taxon>
        <taxon>Gunneridae</taxon>
        <taxon>Pentapetalae</taxon>
        <taxon>rosids</taxon>
        <taxon>malvids</taxon>
        <taxon>Malvales</taxon>
        <taxon>Malvaceae</taxon>
        <taxon>Grewioideae</taxon>
        <taxon>Apeibeae</taxon>
        <taxon>Corchorus</taxon>
    </lineage>
</organism>
<dbReference type="SUPFAM" id="SSF57850">
    <property type="entry name" value="RING/U-box"/>
    <property type="match status" value="1"/>
</dbReference>
<keyword evidence="3" id="KW-0479">Metal-binding</keyword>
<dbReference type="CDD" id="cd16454">
    <property type="entry name" value="RING-H2_PA-TM-RING"/>
    <property type="match status" value="1"/>
</dbReference>
<evidence type="ECO:0000256" key="3">
    <source>
        <dbReference type="ARBA" id="ARBA00022723"/>
    </source>
</evidence>
<dbReference type="PANTHER" id="PTHR15710">
    <property type="entry name" value="E3 UBIQUITIN-PROTEIN LIGASE PRAJA"/>
    <property type="match status" value="1"/>
</dbReference>
<comment type="caution">
    <text evidence="8">The sequence shown here is derived from an EMBL/GenBank/DDBJ whole genome shotgun (WGS) entry which is preliminary data.</text>
</comment>
<dbReference type="GO" id="GO:0061630">
    <property type="term" value="F:ubiquitin protein ligase activity"/>
    <property type="evidence" value="ECO:0007669"/>
    <property type="project" value="UniProtKB-EC"/>
</dbReference>
<evidence type="ECO:0000256" key="1">
    <source>
        <dbReference type="ARBA" id="ARBA00000900"/>
    </source>
</evidence>
<dbReference type="EMBL" id="AWWV01013658">
    <property type="protein sequence ID" value="OMO60711.1"/>
    <property type="molecule type" value="Genomic_DNA"/>
</dbReference>
<dbReference type="InterPro" id="IPR013083">
    <property type="entry name" value="Znf_RING/FYVE/PHD"/>
</dbReference>
<reference evidence="8 9" key="1">
    <citation type="submission" date="2013-09" db="EMBL/GenBank/DDBJ databases">
        <title>Corchorus capsularis genome sequencing.</title>
        <authorList>
            <person name="Alam M."/>
            <person name="Haque M.S."/>
            <person name="Islam M.S."/>
            <person name="Emdad E.M."/>
            <person name="Islam M.M."/>
            <person name="Ahmed B."/>
            <person name="Halim A."/>
            <person name="Hossen Q.M.M."/>
            <person name="Hossain M.Z."/>
            <person name="Ahmed R."/>
            <person name="Khan M.M."/>
            <person name="Islam R."/>
            <person name="Rashid M.M."/>
            <person name="Khan S.A."/>
            <person name="Rahman M.S."/>
            <person name="Alam M."/>
        </authorList>
    </citation>
    <scope>NUCLEOTIDE SEQUENCE [LARGE SCALE GENOMIC DNA]</scope>
    <source>
        <strain evidence="9">cv. CVL-1</strain>
        <tissue evidence="8">Whole seedling</tissue>
    </source>
</reference>
<evidence type="ECO:0000256" key="5">
    <source>
        <dbReference type="ARBA" id="ARBA00022833"/>
    </source>
</evidence>
<protein>
    <recommendedName>
        <fullName evidence="2">RING-type E3 ubiquitin transferase</fullName>
        <ecNumber evidence="2">2.3.2.27</ecNumber>
    </recommendedName>
</protein>
<keyword evidence="4 6" id="KW-0863">Zinc-finger</keyword>
<evidence type="ECO:0000256" key="2">
    <source>
        <dbReference type="ARBA" id="ARBA00012483"/>
    </source>
</evidence>
<evidence type="ECO:0000313" key="9">
    <source>
        <dbReference type="Proteomes" id="UP000188268"/>
    </source>
</evidence>
<evidence type="ECO:0000259" key="7">
    <source>
        <dbReference type="PROSITE" id="PS50089"/>
    </source>
</evidence>
<keyword evidence="9" id="KW-1185">Reference proteome</keyword>
<gene>
    <name evidence="8" type="ORF">CCACVL1_23934</name>
</gene>
<comment type="catalytic activity">
    <reaction evidence="1">
        <text>S-ubiquitinyl-[E2 ubiquitin-conjugating enzyme]-L-cysteine + [acceptor protein]-L-lysine = [E2 ubiquitin-conjugating enzyme]-L-cysteine + N(6)-ubiquitinyl-[acceptor protein]-L-lysine.</text>
        <dbReference type="EC" id="2.3.2.27"/>
    </reaction>
</comment>
<dbReference type="SMART" id="SM00184">
    <property type="entry name" value="RING"/>
    <property type="match status" value="1"/>
</dbReference>
<evidence type="ECO:0000313" key="8">
    <source>
        <dbReference type="EMBL" id="OMO60711.1"/>
    </source>
</evidence>
<dbReference type="Gene3D" id="3.30.40.10">
    <property type="entry name" value="Zinc/RING finger domain, C3HC4 (zinc finger)"/>
    <property type="match status" value="1"/>
</dbReference>
<dbReference type="GO" id="GO:0005737">
    <property type="term" value="C:cytoplasm"/>
    <property type="evidence" value="ECO:0007669"/>
    <property type="project" value="TreeGrafter"/>
</dbReference>
<feature type="domain" description="RING-type" evidence="7">
    <location>
        <begin position="205"/>
        <end position="246"/>
    </location>
</feature>
<dbReference type="AlphaFoldDB" id="A0A1R3GRM0"/>
<dbReference type="GO" id="GO:0008270">
    <property type="term" value="F:zinc ion binding"/>
    <property type="evidence" value="ECO:0007669"/>
    <property type="project" value="UniProtKB-KW"/>
</dbReference>
<dbReference type="EC" id="2.3.2.27" evidence="2"/>
<dbReference type="OrthoDB" id="4348522at2759"/>
<evidence type="ECO:0000256" key="6">
    <source>
        <dbReference type="PROSITE-ProRule" id="PRU00175"/>
    </source>
</evidence>
<dbReference type="PROSITE" id="PS50089">
    <property type="entry name" value="ZF_RING_2"/>
    <property type="match status" value="1"/>
</dbReference>
<name>A0A1R3GRM0_COCAP</name>
<dbReference type="Gramene" id="OMO60711">
    <property type="protein sequence ID" value="OMO60711"/>
    <property type="gene ID" value="CCACVL1_23934"/>
</dbReference>
<proteinExistence type="predicted"/>
<dbReference type="PANTHER" id="PTHR15710:SF59">
    <property type="entry name" value="E3 UBIQUITIN-PROTEIN LIGASE SDIR1-LIKE"/>
    <property type="match status" value="1"/>
</dbReference>
<dbReference type="InterPro" id="IPR001841">
    <property type="entry name" value="Znf_RING"/>
</dbReference>
<sequence>MASVYFFRFENLQHNVIPQQPHIIPSNDPPTAPTSQVQLDVTMSLCLNLSRHGSSNTVEPLFKQSRRSIDNPSSAFLNLDSMLLKLYEGLQTDNNFIFEDNFFPKFDAAFVKILRHWDSVRRKNSTSSRGRETIILPVQAEFSATIVFVEHIQETPPVVQQITNYDEDYVEIGRAVEESRMVPATESSIKRMLKNVINVEQGKSCMVCLEQLQVGSCVSQMPCSHDFHRDCIETWLKQSHYCPICRFEMPTEEEFN</sequence>
<keyword evidence="5" id="KW-0862">Zinc</keyword>
<dbReference type="GO" id="GO:0016567">
    <property type="term" value="P:protein ubiquitination"/>
    <property type="evidence" value="ECO:0007669"/>
    <property type="project" value="TreeGrafter"/>
</dbReference>
<dbReference type="Proteomes" id="UP000188268">
    <property type="component" value="Unassembled WGS sequence"/>
</dbReference>
<accession>A0A1R3GRM0</accession>
<evidence type="ECO:0000256" key="4">
    <source>
        <dbReference type="ARBA" id="ARBA00022771"/>
    </source>
</evidence>
<dbReference type="STRING" id="210143.A0A1R3GRM0"/>
<dbReference type="Pfam" id="PF13639">
    <property type="entry name" value="zf-RING_2"/>
    <property type="match status" value="1"/>
</dbReference>